<reference evidence="1" key="1">
    <citation type="submission" date="2023-03" db="EMBL/GenBank/DDBJ databases">
        <title>Massive genome expansion in bonnet fungi (Mycena s.s.) driven by repeated elements and novel gene families across ecological guilds.</title>
        <authorList>
            <consortium name="Lawrence Berkeley National Laboratory"/>
            <person name="Harder C.B."/>
            <person name="Miyauchi S."/>
            <person name="Viragh M."/>
            <person name="Kuo A."/>
            <person name="Thoen E."/>
            <person name="Andreopoulos B."/>
            <person name="Lu D."/>
            <person name="Skrede I."/>
            <person name="Drula E."/>
            <person name="Henrissat B."/>
            <person name="Morin E."/>
            <person name="Kohler A."/>
            <person name="Barry K."/>
            <person name="LaButti K."/>
            <person name="Morin E."/>
            <person name="Salamov A."/>
            <person name="Lipzen A."/>
            <person name="Mereny Z."/>
            <person name="Hegedus B."/>
            <person name="Baldrian P."/>
            <person name="Stursova M."/>
            <person name="Weitz H."/>
            <person name="Taylor A."/>
            <person name="Grigoriev I.V."/>
            <person name="Nagy L.G."/>
            <person name="Martin F."/>
            <person name="Kauserud H."/>
        </authorList>
    </citation>
    <scope>NUCLEOTIDE SEQUENCE</scope>
    <source>
        <strain evidence="1">CBHHK188m</strain>
    </source>
</reference>
<dbReference type="AlphaFoldDB" id="A0AAD7IN26"/>
<name>A0AAD7IN26_9AGAR</name>
<gene>
    <name evidence="1" type="ORF">DFH07DRAFT_748846</name>
</gene>
<comment type="caution">
    <text evidence="1">The sequence shown here is derived from an EMBL/GenBank/DDBJ whole genome shotgun (WGS) entry which is preliminary data.</text>
</comment>
<accession>A0AAD7IN26</accession>
<keyword evidence="2" id="KW-1185">Reference proteome</keyword>
<dbReference type="EMBL" id="JARJLG010000102">
    <property type="protein sequence ID" value="KAJ7745564.1"/>
    <property type="molecule type" value="Genomic_DNA"/>
</dbReference>
<sequence>MDVDSNQDSGDSHYTPTVELPTRFIFVKHHPHADKPNEIIPLNETVETPAGPESVPTASATLTERPWAPFRTYADFKFASRRIKRRSPNTEIDEDLLDLWDGSLSNDCLVTFRNHRDMEKALAAARVSNVAVSISISRTHLGGTYNVDVEFRDPWTIVTQWVCDPTLAPVSAWFSQEKYLCLDGTIEFSNRLYDEPCIGETWGQVDVSHANSRPHPFAHSLAQDDLLGDGHYPSCFLGLHVWLDKGLVSTKVKMHPILLRGCWINSATRNGSGNGGSALVGFVKMPENMRQIDPRTLNASARAEYDRLKRLIYHGVCKIIMASLQDRSHPGEALRFGDGVIRVAHPGVLIESMDFEELAAWLAIRNSRSLHPCPQCLVHKDDLHRLSRSYPARTADGMSAAAFAQAPTSSKTQRNDFLKLYGLHDFEHLLWSFAHSDPYEATGYDCLHFFDGGIWGRHMWVLLKDHLQTTGLATKFNSNMDKFPRWRDLKHISSPTTIDYSDGQTFLDILKCALPCLVQILPAKSCLIKLVRVMQRVRIMLGLKVTTTSRMEILRKWITEYEKDVSEEYGKSLDFLKQHFLSHAIQNFRGKGTSRNMNTRVGEGFQQEVAAQYKKTNGKNAEHQISMMDENEETMARIQMAVNEWFKSREDDEKDQVLGPSNAESPAHWKLGSADPRIMSVRMEAKNQSNPSFRDFNQKLRECVRRSCSFKIDIGTMLLQIEACKVLYVDYQSKVDWKLARDILRCNTHFHGRSRYDSIIYAGQDDDLAMGRLELVFRCHLPHKVSLDLAMIKPYRKSSLAARTRTDCPIREWSPGYTFIALEHVTRGTLLCPIFEASHEVFYVVDCIDEDMFLRVNEID</sequence>
<dbReference type="Proteomes" id="UP001215280">
    <property type="component" value="Unassembled WGS sequence"/>
</dbReference>
<dbReference type="Pfam" id="PF18759">
    <property type="entry name" value="Plavaka"/>
    <property type="match status" value="1"/>
</dbReference>
<proteinExistence type="predicted"/>
<protein>
    <submittedName>
        <fullName evidence="1">Uncharacterized protein</fullName>
    </submittedName>
</protein>
<evidence type="ECO:0000313" key="1">
    <source>
        <dbReference type="EMBL" id="KAJ7745564.1"/>
    </source>
</evidence>
<dbReference type="InterPro" id="IPR041078">
    <property type="entry name" value="Plavaka"/>
</dbReference>
<organism evidence="1 2">
    <name type="scientific">Mycena maculata</name>
    <dbReference type="NCBI Taxonomy" id="230809"/>
    <lineage>
        <taxon>Eukaryota</taxon>
        <taxon>Fungi</taxon>
        <taxon>Dikarya</taxon>
        <taxon>Basidiomycota</taxon>
        <taxon>Agaricomycotina</taxon>
        <taxon>Agaricomycetes</taxon>
        <taxon>Agaricomycetidae</taxon>
        <taxon>Agaricales</taxon>
        <taxon>Marasmiineae</taxon>
        <taxon>Mycenaceae</taxon>
        <taxon>Mycena</taxon>
    </lineage>
</organism>
<evidence type="ECO:0000313" key="2">
    <source>
        <dbReference type="Proteomes" id="UP001215280"/>
    </source>
</evidence>